<evidence type="ECO:0000313" key="7">
    <source>
        <dbReference type="Proteomes" id="UP001305779"/>
    </source>
</evidence>
<dbReference type="Gene3D" id="3.40.50.300">
    <property type="entry name" value="P-loop containing nucleotide triphosphate hydrolases"/>
    <property type="match status" value="1"/>
</dbReference>
<comment type="caution">
    <text evidence="6">The sequence shown here is derived from an EMBL/GenBank/DDBJ whole genome shotgun (WGS) entry which is preliminary data.</text>
</comment>
<dbReference type="PANTHER" id="PTHR45626:SF22">
    <property type="entry name" value="DNA REPAIR PROTEIN RAD5"/>
    <property type="match status" value="1"/>
</dbReference>
<evidence type="ECO:0000259" key="5">
    <source>
        <dbReference type="SMART" id="SM00487"/>
    </source>
</evidence>
<evidence type="ECO:0000256" key="1">
    <source>
        <dbReference type="ARBA" id="ARBA00022741"/>
    </source>
</evidence>
<dbReference type="PANTHER" id="PTHR45626">
    <property type="entry name" value="TRANSCRIPTION TERMINATION FACTOR 2-RELATED"/>
    <property type="match status" value="1"/>
</dbReference>
<dbReference type="InterPro" id="IPR038718">
    <property type="entry name" value="SNF2-like_sf"/>
</dbReference>
<dbReference type="Pfam" id="PF00176">
    <property type="entry name" value="SNF2-rel_dom"/>
    <property type="match status" value="1"/>
</dbReference>
<evidence type="ECO:0000256" key="4">
    <source>
        <dbReference type="SAM" id="MobiDB-lite"/>
    </source>
</evidence>
<reference evidence="6 7" key="1">
    <citation type="journal article" date="2023" name="G3 (Bethesda)">
        <title>A chromosome-level genome assembly of Zasmidium syzygii isolated from banana leaves.</title>
        <authorList>
            <person name="van Westerhoven A.C."/>
            <person name="Mehrabi R."/>
            <person name="Talebi R."/>
            <person name="Steentjes M.B.F."/>
            <person name="Corcolon B."/>
            <person name="Chong P.A."/>
            <person name="Kema G.H.J."/>
            <person name="Seidl M.F."/>
        </authorList>
    </citation>
    <scope>NUCLEOTIDE SEQUENCE [LARGE SCALE GENOMIC DNA]</scope>
    <source>
        <strain evidence="6 7">P124</strain>
    </source>
</reference>
<feature type="region of interest" description="Disordered" evidence="4">
    <location>
        <begin position="372"/>
        <end position="397"/>
    </location>
</feature>
<evidence type="ECO:0000256" key="3">
    <source>
        <dbReference type="ARBA" id="ARBA00022840"/>
    </source>
</evidence>
<feature type="region of interest" description="Disordered" evidence="4">
    <location>
        <begin position="780"/>
        <end position="800"/>
    </location>
</feature>
<dbReference type="SMART" id="SM00487">
    <property type="entry name" value="DEXDc"/>
    <property type="match status" value="1"/>
</dbReference>
<dbReference type="InterPro" id="IPR027417">
    <property type="entry name" value="P-loop_NTPase"/>
</dbReference>
<dbReference type="InterPro" id="IPR050628">
    <property type="entry name" value="SNF2_RAD54_helicase_TF"/>
</dbReference>
<keyword evidence="3" id="KW-0067">ATP-binding</keyword>
<evidence type="ECO:0000256" key="2">
    <source>
        <dbReference type="ARBA" id="ARBA00022801"/>
    </source>
</evidence>
<dbReference type="InterPro" id="IPR014001">
    <property type="entry name" value="Helicase_ATP-bd"/>
</dbReference>
<feature type="region of interest" description="Disordered" evidence="4">
    <location>
        <begin position="1"/>
        <end position="28"/>
    </location>
</feature>
<keyword evidence="1" id="KW-0547">Nucleotide-binding</keyword>
<name>A0ABR0E828_ZASCE</name>
<evidence type="ECO:0000313" key="6">
    <source>
        <dbReference type="EMBL" id="KAK4497584.1"/>
    </source>
</evidence>
<keyword evidence="7" id="KW-1185">Reference proteome</keyword>
<dbReference type="SUPFAM" id="SSF52540">
    <property type="entry name" value="P-loop containing nucleoside triphosphate hydrolases"/>
    <property type="match status" value="2"/>
</dbReference>
<feature type="domain" description="Helicase ATP-binding" evidence="5">
    <location>
        <begin position="473"/>
        <end position="696"/>
    </location>
</feature>
<dbReference type="InterPro" id="IPR000330">
    <property type="entry name" value="SNF2_N"/>
</dbReference>
<keyword evidence="2" id="KW-0378">Hydrolase</keyword>
<accession>A0ABR0E828</accession>
<dbReference type="Gene3D" id="3.40.50.10810">
    <property type="entry name" value="Tandem AAA-ATPase domain"/>
    <property type="match status" value="1"/>
</dbReference>
<feature type="compositionally biased region" description="Basic and acidic residues" evidence="4">
    <location>
        <begin position="385"/>
        <end position="397"/>
    </location>
</feature>
<protein>
    <recommendedName>
        <fullName evidence="5">Helicase ATP-binding domain-containing protein</fullName>
    </recommendedName>
</protein>
<dbReference type="EMBL" id="JAXOVC010000009">
    <property type="protein sequence ID" value="KAK4497584.1"/>
    <property type="molecule type" value="Genomic_DNA"/>
</dbReference>
<sequence>MPPNNPPRRANNGDRLTTHRGGRKSGAVDKVGIHTGPGIDGVTYPNSSQECFARAFCLSENAGVIRLAQAACRARPEFVDARLHATQTSNGIFEKCMEALTTDNEEARDLLNRDQLETEEYRELTGDFINARMITFLRKQLEANIAERTERNIGEQDFRTDIPVPMNTYRTPENDRLHKLLFKFINWIAKMLTGNNPFRQGGPEEGGIRQAAQDYRSTHLEADHAPAPPLPQRLLLHLTRNHQERYVTLDHPEQLTFEGLCAIVSARFNFRGDQDILKKMVLHTEDGERVVLDAASGMDDIYEQTTQTIDIAIDHVHMAPASGPDDPNHPAFYPASDASIGSFPSQGGKREVSADRMREMISWVREWGRSDRVEGPQVPDSTRVAGEEGRAAEERMEKMPDRRAAMLELKEEDELTQVQEMTQQEFDELRGGSAQSNPRYSNMNTVKNTLRHLIPGCSVLDSWAMPTQTNGQAGKTLTPGQLTGLVWTLDKETERGGGIIADAPGMGKTLMMASNIYASNHRHENTTTPVTAPTMVAVPAGLVQKTCDELSLVLGRNYRVFRYGFKKQPASLTNEVFRVELDPQNRAFQPFRGSTVANHVIVISYEALSSLWDEIDPEVLRGLFARIICDECHAIRFFEMTKRGQLIKAIQARFRFGYSGTPLYNSLLDMGGYVAFLQQPHFTEAHDKNTDEGAIRRLDYMEAVRWSDEWVKRMQEEEADLPDVSDVKNAPNVPQNFREWRPHPKLYEEKDSIPATEREDLLGKCNDWPAKALMWNRVDAQGRRRRPSIDPDRRSATTKTPKHLKIADVEFAAPNLEGASDAAPFGGEPVFEMHHAQNYNKLQCATTQAWNFWIAPHLEKWRREGDKQSLQKAMSRTAILFDDMVLSRDHTSFYTDENDAKVAFTRNMAPMKVQRVRLQFGDGEMPYYRKANLDAEKEVDFDLKDSSAKITMGDAYPEMFLTTTDKDLENAEAKPQKELGKAKRPQKLRICTHPAFRKWRFLDADDWEERRKLSLAYMVWEMKRTQACGLQDMPDPFSSEKELLRQALACSPKFRQMLVEAYDTVSKTPDDGKKNVIVYTDFGSEAILAQKYLDFCGFDTILLTSKESPDERYETLKKSFNAATKPKVLIMPLTLRLAGLNLHHRCCRVICLGQSNNMATLIQAIHRVHRLDQTVAQLVTRYYLSNTYMVEVEQKMIDKAASINTVTAADTRAMIKLPGDGDHSESATRDGRALAYYEAGAKAFMDA</sequence>
<gene>
    <name evidence="6" type="ORF">PRZ48_012035</name>
</gene>
<dbReference type="Proteomes" id="UP001305779">
    <property type="component" value="Unassembled WGS sequence"/>
</dbReference>
<organism evidence="6 7">
    <name type="scientific">Zasmidium cellare</name>
    <name type="common">Wine cellar mold</name>
    <name type="synonym">Racodium cellare</name>
    <dbReference type="NCBI Taxonomy" id="395010"/>
    <lineage>
        <taxon>Eukaryota</taxon>
        <taxon>Fungi</taxon>
        <taxon>Dikarya</taxon>
        <taxon>Ascomycota</taxon>
        <taxon>Pezizomycotina</taxon>
        <taxon>Dothideomycetes</taxon>
        <taxon>Dothideomycetidae</taxon>
        <taxon>Mycosphaerellales</taxon>
        <taxon>Mycosphaerellaceae</taxon>
        <taxon>Zasmidium</taxon>
    </lineage>
</organism>
<proteinExistence type="predicted"/>